<dbReference type="CDD" id="cd18791">
    <property type="entry name" value="SF2_C_RHA"/>
    <property type="match status" value="1"/>
</dbReference>
<dbReference type="GO" id="GO:0034458">
    <property type="term" value="F:3'-5' RNA helicase activity"/>
    <property type="evidence" value="ECO:0007669"/>
    <property type="project" value="TreeGrafter"/>
</dbReference>
<evidence type="ECO:0000259" key="5">
    <source>
        <dbReference type="PROSITE" id="PS51194"/>
    </source>
</evidence>
<dbReference type="EMBL" id="FZQP02002103">
    <property type="protein sequence ID" value="VVC94696.1"/>
    <property type="molecule type" value="Genomic_DNA"/>
</dbReference>
<dbReference type="PROSITE" id="PS51194">
    <property type="entry name" value="HELICASE_CTER"/>
    <property type="match status" value="1"/>
</dbReference>
<proteinExistence type="predicted"/>
<dbReference type="PANTHER" id="PTHR18934:SF91">
    <property type="entry name" value="PRE-MRNA-SPLICING FACTOR ATP-DEPENDENT RNA HELICASE PRP16"/>
    <property type="match status" value="1"/>
</dbReference>
<dbReference type="AlphaFoldDB" id="A0A5E4QCC9"/>
<dbReference type="PANTHER" id="PTHR18934">
    <property type="entry name" value="ATP-DEPENDENT RNA HELICASE"/>
    <property type="match status" value="1"/>
</dbReference>
<dbReference type="GO" id="GO:0005524">
    <property type="term" value="F:ATP binding"/>
    <property type="evidence" value="ECO:0007669"/>
    <property type="project" value="UniProtKB-KW"/>
</dbReference>
<keyword evidence="3" id="KW-0347">Helicase</keyword>
<evidence type="ECO:0000256" key="1">
    <source>
        <dbReference type="ARBA" id="ARBA00022741"/>
    </source>
</evidence>
<evidence type="ECO:0000256" key="3">
    <source>
        <dbReference type="ARBA" id="ARBA00022806"/>
    </source>
</evidence>
<dbReference type="GO" id="GO:0003723">
    <property type="term" value="F:RNA binding"/>
    <property type="evidence" value="ECO:0007669"/>
    <property type="project" value="TreeGrafter"/>
</dbReference>
<name>A0A5E4QCC9_9NEOP</name>
<dbReference type="SUPFAM" id="SSF52540">
    <property type="entry name" value="P-loop containing nucleoside triphosphate hydrolases"/>
    <property type="match status" value="1"/>
</dbReference>
<dbReference type="Pfam" id="PF00271">
    <property type="entry name" value="Helicase_C"/>
    <property type="match status" value="1"/>
</dbReference>
<dbReference type="InterPro" id="IPR001650">
    <property type="entry name" value="Helicase_C-like"/>
</dbReference>
<organism evidence="6 7">
    <name type="scientific">Leptidea sinapis</name>
    <dbReference type="NCBI Taxonomy" id="189913"/>
    <lineage>
        <taxon>Eukaryota</taxon>
        <taxon>Metazoa</taxon>
        <taxon>Ecdysozoa</taxon>
        <taxon>Arthropoda</taxon>
        <taxon>Hexapoda</taxon>
        <taxon>Insecta</taxon>
        <taxon>Pterygota</taxon>
        <taxon>Neoptera</taxon>
        <taxon>Endopterygota</taxon>
        <taxon>Lepidoptera</taxon>
        <taxon>Glossata</taxon>
        <taxon>Ditrysia</taxon>
        <taxon>Papilionoidea</taxon>
        <taxon>Pieridae</taxon>
        <taxon>Dismorphiinae</taxon>
        <taxon>Leptidea</taxon>
    </lineage>
</organism>
<keyword evidence="7" id="KW-1185">Reference proteome</keyword>
<keyword evidence="4" id="KW-0067">ATP-binding</keyword>
<accession>A0A5E4QCC9</accession>
<sequence length="204" mass="22317">MDSSKFATFFGNVPTFTIPGRTFPVETFYAKNVCEDYVDGAVKQALQIHLQPDDGDILIFMPGQEDIEVTCEVLTERLGDLDTAPPLTVLPIYSQLPADLQAKIFQRAPPGQRKCIVATNIAETSLTVDGIMYVIDCGYCKLKVYNPRIGMDALQPGGQVRARHSVCTPSDSSSTSCCQPPYPRSSAPTWLTRSCCSSPWAILS</sequence>
<dbReference type="Gene3D" id="3.40.50.300">
    <property type="entry name" value="P-loop containing nucleotide triphosphate hydrolases"/>
    <property type="match status" value="1"/>
</dbReference>
<keyword evidence="1" id="KW-0547">Nucleotide-binding</keyword>
<keyword evidence="2" id="KW-0378">Hydrolase</keyword>
<protein>
    <recommendedName>
        <fullName evidence="5">Helicase C-terminal domain-containing protein</fullName>
    </recommendedName>
</protein>
<dbReference type="Proteomes" id="UP000324832">
    <property type="component" value="Unassembled WGS sequence"/>
</dbReference>
<evidence type="ECO:0000256" key="2">
    <source>
        <dbReference type="ARBA" id="ARBA00022801"/>
    </source>
</evidence>
<evidence type="ECO:0000256" key="4">
    <source>
        <dbReference type="ARBA" id="ARBA00022840"/>
    </source>
</evidence>
<dbReference type="GO" id="GO:0016787">
    <property type="term" value="F:hydrolase activity"/>
    <property type="evidence" value="ECO:0007669"/>
    <property type="project" value="UniProtKB-KW"/>
</dbReference>
<reference evidence="6 7" key="1">
    <citation type="submission" date="2017-07" db="EMBL/GenBank/DDBJ databases">
        <authorList>
            <person name="Talla V."/>
            <person name="Backstrom N."/>
        </authorList>
    </citation>
    <scope>NUCLEOTIDE SEQUENCE [LARGE SCALE GENOMIC DNA]</scope>
</reference>
<dbReference type="InterPro" id="IPR027417">
    <property type="entry name" value="P-loop_NTPase"/>
</dbReference>
<dbReference type="SMART" id="SM00490">
    <property type="entry name" value="HELICc"/>
    <property type="match status" value="1"/>
</dbReference>
<feature type="domain" description="Helicase C-terminal" evidence="5">
    <location>
        <begin position="41"/>
        <end position="204"/>
    </location>
</feature>
<evidence type="ECO:0000313" key="7">
    <source>
        <dbReference type="Proteomes" id="UP000324832"/>
    </source>
</evidence>
<gene>
    <name evidence="6" type="ORF">LSINAPIS_LOCUS6587</name>
</gene>
<evidence type="ECO:0000313" key="6">
    <source>
        <dbReference type="EMBL" id="VVC94696.1"/>
    </source>
</evidence>